<feature type="compositionally biased region" description="Pro residues" evidence="1">
    <location>
        <begin position="12"/>
        <end position="28"/>
    </location>
</feature>
<dbReference type="AlphaFoldDB" id="A0A6A6JKM4"/>
<organism evidence="2 3">
    <name type="scientific">Westerdykella ornata</name>
    <dbReference type="NCBI Taxonomy" id="318751"/>
    <lineage>
        <taxon>Eukaryota</taxon>
        <taxon>Fungi</taxon>
        <taxon>Dikarya</taxon>
        <taxon>Ascomycota</taxon>
        <taxon>Pezizomycotina</taxon>
        <taxon>Dothideomycetes</taxon>
        <taxon>Pleosporomycetidae</taxon>
        <taxon>Pleosporales</taxon>
        <taxon>Sporormiaceae</taxon>
        <taxon>Westerdykella</taxon>
    </lineage>
</organism>
<keyword evidence="3" id="KW-1185">Reference proteome</keyword>
<dbReference type="GeneID" id="54554047"/>
<proteinExistence type="predicted"/>
<dbReference type="Proteomes" id="UP000800097">
    <property type="component" value="Unassembled WGS sequence"/>
</dbReference>
<feature type="region of interest" description="Disordered" evidence="1">
    <location>
        <begin position="1"/>
        <end position="73"/>
    </location>
</feature>
<dbReference type="EMBL" id="ML986492">
    <property type="protein sequence ID" value="KAF2276663.1"/>
    <property type="molecule type" value="Genomic_DNA"/>
</dbReference>
<reference evidence="2" key="1">
    <citation type="journal article" date="2020" name="Stud. Mycol.">
        <title>101 Dothideomycetes genomes: a test case for predicting lifestyles and emergence of pathogens.</title>
        <authorList>
            <person name="Haridas S."/>
            <person name="Albert R."/>
            <person name="Binder M."/>
            <person name="Bloem J."/>
            <person name="Labutti K."/>
            <person name="Salamov A."/>
            <person name="Andreopoulos B."/>
            <person name="Baker S."/>
            <person name="Barry K."/>
            <person name="Bills G."/>
            <person name="Bluhm B."/>
            <person name="Cannon C."/>
            <person name="Castanera R."/>
            <person name="Culley D."/>
            <person name="Daum C."/>
            <person name="Ezra D."/>
            <person name="Gonzalez J."/>
            <person name="Henrissat B."/>
            <person name="Kuo A."/>
            <person name="Liang C."/>
            <person name="Lipzen A."/>
            <person name="Lutzoni F."/>
            <person name="Magnuson J."/>
            <person name="Mondo S."/>
            <person name="Nolan M."/>
            <person name="Ohm R."/>
            <person name="Pangilinan J."/>
            <person name="Park H.-J."/>
            <person name="Ramirez L."/>
            <person name="Alfaro M."/>
            <person name="Sun H."/>
            <person name="Tritt A."/>
            <person name="Yoshinaga Y."/>
            <person name="Zwiers L.-H."/>
            <person name="Turgeon B."/>
            <person name="Goodwin S."/>
            <person name="Spatafora J."/>
            <person name="Crous P."/>
            <person name="Grigoriev I."/>
        </authorList>
    </citation>
    <scope>NUCLEOTIDE SEQUENCE</scope>
    <source>
        <strain evidence="2">CBS 379.55</strain>
    </source>
</reference>
<dbReference type="RefSeq" id="XP_033654202.1">
    <property type="nucleotide sequence ID" value="XM_033800872.1"/>
</dbReference>
<dbReference type="OrthoDB" id="10588390at2759"/>
<evidence type="ECO:0000313" key="3">
    <source>
        <dbReference type="Proteomes" id="UP000800097"/>
    </source>
</evidence>
<protein>
    <submittedName>
        <fullName evidence="2">Uncharacterized protein</fullName>
    </submittedName>
</protein>
<accession>A0A6A6JKM4</accession>
<gene>
    <name evidence="2" type="ORF">EI97DRAFT_458014</name>
</gene>
<evidence type="ECO:0000313" key="2">
    <source>
        <dbReference type="EMBL" id="KAF2276663.1"/>
    </source>
</evidence>
<sequence length="152" mass="15682">MSCDHDFTAPHSPLPPPPPPPPPAPPLHPQASPGLPGHSSPQQTSPLRRIAVQPPIITTALAPPPGPSTLQTPASAISLSVPFSPYAPSPSTYAASPVVASPMAMRNPSSLPYNPQQWGRQGPTGGVHVPHSMTQTPSNTGRVLEITGMEGI</sequence>
<evidence type="ECO:0000256" key="1">
    <source>
        <dbReference type="SAM" id="MobiDB-lite"/>
    </source>
</evidence>
<name>A0A6A6JKM4_WESOR</name>